<evidence type="ECO:0008006" key="4">
    <source>
        <dbReference type="Google" id="ProtNLM"/>
    </source>
</evidence>
<sequence>MKQLVLVYRIALLCLFSIPVIPSLAQTALPEQTYTYLIYHKLSPGLTIQDALPVEREWRAINQAAVDEGKLIGWYMMVKQMSSDPNAEYDYITVIVSPEMNMKGASPEAMKKIYGDSVQTRMTSLQNRDRATAPVVKMEIWKTMIASFGSGFAPEKSPLLLVDFMKPRDSSNKWMVFPPLMQFYREGMKRNELLGGGLSGLVVPNGSEKGYSMLSFQNVTSLNVIDDATSEVVKLRNQFNSSLDIVREEVLRAMEYTKRPAK</sequence>
<protein>
    <recommendedName>
        <fullName evidence="4">GLPGLI family protein</fullName>
    </recommendedName>
</protein>
<dbReference type="EMBL" id="JAAGNZ010000002">
    <property type="protein sequence ID" value="NEU68979.1"/>
    <property type="molecule type" value="Genomic_DNA"/>
</dbReference>
<dbReference type="RefSeq" id="WP_164041470.1">
    <property type="nucleotide sequence ID" value="NZ_JAAGNZ010000002.1"/>
</dbReference>
<evidence type="ECO:0000313" key="3">
    <source>
        <dbReference type="Proteomes" id="UP000477386"/>
    </source>
</evidence>
<organism evidence="2 3">
    <name type="scientific">Spirosoma agri</name>
    <dbReference type="NCBI Taxonomy" id="1987381"/>
    <lineage>
        <taxon>Bacteria</taxon>
        <taxon>Pseudomonadati</taxon>
        <taxon>Bacteroidota</taxon>
        <taxon>Cytophagia</taxon>
        <taxon>Cytophagales</taxon>
        <taxon>Cytophagaceae</taxon>
        <taxon>Spirosoma</taxon>
    </lineage>
</organism>
<keyword evidence="3" id="KW-1185">Reference proteome</keyword>
<comment type="caution">
    <text evidence="2">The sequence shown here is derived from an EMBL/GenBank/DDBJ whole genome shotgun (WGS) entry which is preliminary data.</text>
</comment>
<name>A0A6M0IL13_9BACT</name>
<feature type="signal peptide" evidence="1">
    <location>
        <begin position="1"/>
        <end position="25"/>
    </location>
</feature>
<gene>
    <name evidence="2" type="ORF">GK091_18990</name>
</gene>
<dbReference type="Proteomes" id="UP000477386">
    <property type="component" value="Unassembled WGS sequence"/>
</dbReference>
<reference evidence="2 3" key="1">
    <citation type="submission" date="2020-02" db="EMBL/GenBank/DDBJ databases">
        <title>Draft genome sequence of two Spirosoma agri KCTC 52727 and Spirosoma terrae KCTC 52035.</title>
        <authorList>
            <person name="Rojas J."/>
            <person name="Ambika Manirajan B."/>
            <person name="Ratering S."/>
            <person name="Suarez C."/>
            <person name="Schnell S."/>
        </authorList>
    </citation>
    <scope>NUCLEOTIDE SEQUENCE [LARGE SCALE GENOMIC DNA]</scope>
    <source>
        <strain evidence="2 3">KCTC 52727</strain>
    </source>
</reference>
<accession>A0A6M0IL13</accession>
<feature type="chain" id="PRO_5026813913" description="GLPGLI family protein" evidence="1">
    <location>
        <begin position="26"/>
        <end position="262"/>
    </location>
</feature>
<proteinExistence type="predicted"/>
<evidence type="ECO:0000313" key="2">
    <source>
        <dbReference type="EMBL" id="NEU68979.1"/>
    </source>
</evidence>
<keyword evidence="1" id="KW-0732">Signal</keyword>
<evidence type="ECO:0000256" key="1">
    <source>
        <dbReference type="SAM" id="SignalP"/>
    </source>
</evidence>
<dbReference type="AlphaFoldDB" id="A0A6M0IL13"/>